<evidence type="ECO:0000256" key="5">
    <source>
        <dbReference type="ARBA" id="ARBA00022692"/>
    </source>
</evidence>
<dbReference type="InterPro" id="IPR051906">
    <property type="entry name" value="TolC-like"/>
</dbReference>
<evidence type="ECO:0000313" key="10">
    <source>
        <dbReference type="EMBL" id="TDO06920.1"/>
    </source>
</evidence>
<feature type="signal peptide" evidence="9">
    <location>
        <begin position="1"/>
        <end position="26"/>
    </location>
</feature>
<dbReference type="Gene3D" id="1.20.1600.10">
    <property type="entry name" value="Outer membrane efflux proteins (OEP)"/>
    <property type="match status" value="1"/>
</dbReference>
<dbReference type="InterPro" id="IPR003423">
    <property type="entry name" value="OMP_efflux"/>
</dbReference>
<dbReference type="Pfam" id="PF02321">
    <property type="entry name" value="OEP"/>
    <property type="match status" value="2"/>
</dbReference>
<dbReference type="AlphaFoldDB" id="A0A4R6HEG3"/>
<evidence type="ECO:0000256" key="9">
    <source>
        <dbReference type="SAM" id="SignalP"/>
    </source>
</evidence>
<keyword evidence="3" id="KW-0813">Transport</keyword>
<keyword evidence="11" id="KW-1185">Reference proteome</keyword>
<dbReference type="Proteomes" id="UP000295150">
    <property type="component" value="Unassembled WGS sequence"/>
</dbReference>
<name>A0A4R6HEG3_9GAMM</name>
<evidence type="ECO:0000256" key="3">
    <source>
        <dbReference type="ARBA" id="ARBA00022448"/>
    </source>
</evidence>
<evidence type="ECO:0000256" key="1">
    <source>
        <dbReference type="ARBA" id="ARBA00004442"/>
    </source>
</evidence>
<keyword evidence="7" id="KW-0998">Cell outer membrane</keyword>
<feature type="compositionally biased region" description="Low complexity" evidence="8">
    <location>
        <begin position="82"/>
        <end position="97"/>
    </location>
</feature>
<protein>
    <submittedName>
        <fullName evidence="10">Outer membrane protein</fullName>
    </submittedName>
</protein>
<feature type="region of interest" description="Disordered" evidence="8">
    <location>
        <begin position="75"/>
        <end position="97"/>
    </location>
</feature>
<comment type="caution">
    <text evidence="10">The sequence shown here is derived from an EMBL/GenBank/DDBJ whole genome shotgun (WGS) entry which is preliminary data.</text>
</comment>
<gene>
    <name evidence="10" type="ORF">DFO68_10989</name>
</gene>
<evidence type="ECO:0000313" key="11">
    <source>
        <dbReference type="Proteomes" id="UP000295150"/>
    </source>
</evidence>
<comment type="similarity">
    <text evidence="2">Belongs to the outer membrane factor (OMF) (TC 1.B.17) family.</text>
</comment>
<organism evidence="10 11">
    <name type="scientific">Halomonas ventosae</name>
    <dbReference type="NCBI Taxonomy" id="229007"/>
    <lineage>
        <taxon>Bacteria</taxon>
        <taxon>Pseudomonadati</taxon>
        <taxon>Pseudomonadota</taxon>
        <taxon>Gammaproteobacteria</taxon>
        <taxon>Oceanospirillales</taxon>
        <taxon>Halomonadaceae</taxon>
        <taxon>Halomonas</taxon>
    </lineage>
</organism>
<dbReference type="GO" id="GO:1990281">
    <property type="term" value="C:efflux pump complex"/>
    <property type="evidence" value="ECO:0007669"/>
    <property type="project" value="TreeGrafter"/>
</dbReference>
<evidence type="ECO:0000256" key="2">
    <source>
        <dbReference type="ARBA" id="ARBA00007613"/>
    </source>
</evidence>
<dbReference type="OrthoDB" id="9813458at2"/>
<keyword evidence="5" id="KW-0812">Transmembrane</keyword>
<reference evidence="10 11" key="1">
    <citation type="submission" date="2019-03" db="EMBL/GenBank/DDBJ databases">
        <title>Freshwater and sediment microbial communities from various areas in North America, analyzing microbe dynamics in response to fracking.</title>
        <authorList>
            <person name="Lamendella R."/>
        </authorList>
    </citation>
    <scope>NUCLEOTIDE SEQUENCE [LARGE SCALE GENOMIC DNA]</scope>
    <source>
        <strain evidence="10 11">1_TX</strain>
    </source>
</reference>
<keyword evidence="4" id="KW-1134">Transmembrane beta strand</keyword>
<evidence type="ECO:0000256" key="4">
    <source>
        <dbReference type="ARBA" id="ARBA00022452"/>
    </source>
</evidence>
<evidence type="ECO:0000256" key="8">
    <source>
        <dbReference type="SAM" id="MobiDB-lite"/>
    </source>
</evidence>
<keyword evidence="9" id="KW-0732">Signal</keyword>
<sequence>MTPHRTLRRALLPALIASTFALPLQAADLLTITRDALEYNAQLAAARSQTDSVAAGRDVQRADLLPQVDVSSDVTQTRDYQADSSSSSTSTSSDLSALGGVTSTSGLGVEDDRFTTTSLSLNATQALFDARNRREVNRAESALDQQIYQLAATEQQVLIDVSSAYFEILRAYEVLEARRAQERAIGRQLEQTREQFEVGLIAITDVEEARARFDQARAERIAAESDLQVNFEALERLTGKRYESIESLQAALPVEPPSPSGRDQWVALAMENSPLILAQQAGVEISRDELSISRAERLPVVEAFANYRYSDGNNQSYDDKSSRSQLGVSVSLPLYTGGRTSADIRRSTFDLESSQYNLEDQRRSTIQQVRSRYTQVSNDVLTVEARAQAIVSNRSALEATRAGYEVGTRNIVDVLNAEQNLYSAVANYAEARYDYVIDLLTLRQQAGTLDVAALEEVNAWLDGDPVAFTLPEVNTGSRYDRAMDIGVPPLPRE</sequence>
<dbReference type="NCBIfam" id="TIGR01844">
    <property type="entry name" value="type_I_sec_TolC"/>
    <property type="match status" value="1"/>
</dbReference>
<proteinExistence type="inferred from homology"/>
<dbReference type="EMBL" id="SNWH01000009">
    <property type="protein sequence ID" value="TDO06920.1"/>
    <property type="molecule type" value="Genomic_DNA"/>
</dbReference>
<dbReference type="InterPro" id="IPR010130">
    <property type="entry name" value="T1SS_OMP_TolC"/>
</dbReference>
<accession>A0A4R6HEG3</accession>
<dbReference type="RefSeq" id="WP_133483308.1">
    <property type="nucleotide sequence ID" value="NZ_SNWH01000009.1"/>
</dbReference>
<dbReference type="GO" id="GO:0015562">
    <property type="term" value="F:efflux transmembrane transporter activity"/>
    <property type="evidence" value="ECO:0007669"/>
    <property type="project" value="InterPro"/>
</dbReference>
<feature type="chain" id="PRO_5020528604" evidence="9">
    <location>
        <begin position="27"/>
        <end position="493"/>
    </location>
</feature>
<evidence type="ECO:0000256" key="6">
    <source>
        <dbReference type="ARBA" id="ARBA00023136"/>
    </source>
</evidence>
<comment type="subcellular location">
    <subcellularLocation>
        <location evidence="1">Cell outer membrane</location>
    </subcellularLocation>
</comment>
<dbReference type="GO" id="GO:0015288">
    <property type="term" value="F:porin activity"/>
    <property type="evidence" value="ECO:0007669"/>
    <property type="project" value="TreeGrafter"/>
</dbReference>
<dbReference type="PANTHER" id="PTHR30026:SF20">
    <property type="entry name" value="OUTER MEMBRANE PROTEIN TOLC"/>
    <property type="match status" value="1"/>
</dbReference>
<dbReference type="SUPFAM" id="SSF56954">
    <property type="entry name" value="Outer membrane efflux proteins (OEP)"/>
    <property type="match status" value="1"/>
</dbReference>
<dbReference type="GO" id="GO:0009279">
    <property type="term" value="C:cell outer membrane"/>
    <property type="evidence" value="ECO:0007669"/>
    <property type="project" value="UniProtKB-SubCell"/>
</dbReference>
<evidence type="ECO:0000256" key="7">
    <source>
        <dbReference type="ARBA" id="ARBA00023237"/>
    </source>
</evidence>
<keyword evidence="6" id="KW-0472">Membrane</keyword>
<dbReference type="PANTHER" id="PTHR30026">
    <property type="entry name" value="OUTER MEMBRANE PROTEIN TOLC"/>
    <property type="match status" value="1"/>
</dbReference>